<dbReference type="SMART" id="SM00471">
    <property type="entry name" value="HDc"/>
    <property type="match status" value="1"/>
</dbReference>
<dbReference type="GO" id="GO:0004810">
    <property type="term" value="F:CCA tRNA nucleotidyltransferase activity"/>
    <property type="evidence" value="ECO:0007669"/>
    <property type="project" value="UniProtKB-EC"/>
</dbReference>
<keyword evidence="3 13" id="KW-0808">Transferase</keyword>
<dbReference type="Gene3D" id="3.30.460.10">
    <property type="entry name" value="Beta Polymerase, domain 2"/>
    <property type="match status" value="1"/>
</dbReference>
<protein>
    <submittedName>
        <fullName evidence="15">2', 3'-cyclic nucleotide 2'-phosphodiesterase</fullName>
        <ecNumber evidence="15">2.7.7.72</ecNumber>
        <ecNumber evidence="15">3.1.4.16</ecNumber>
    </submittedName>
</protein>
<evidence type="ECO:0000256" key="11">
    <source>
        <dbReference type="ARBA" id="ARBA00022842"/>
    </source>
</evidence>
<dbReference type="NCBIfam" id="NF008137">
    <property type="entry name" value="PRK10885.1"/>
    <property type="match status" value="1"/>
</dbReference>
<keyword evidence="4" id="KW-0819">tRNA processing</keyword>
<dbReference type="GO" id="GO:0003723">
    <property type="term" value="F:RNA binding"/>
    <property type="evidence" value="ECO:0007669"/>
    <property type="project" value="UniProtKB-KW"/>
</dbReference>
<evidence type="ECO:0000256" key="7">
    <source>
        <dbReference type="ARBA" id="ARBA00022741"/>
    </source>
</evidence>
<organism evidence="15 16">
    <name type="scientific">Sedimenticola thiotaurini</name>
    <dbReference type="NCBI Taxonomy" id="1543721"/>
    <lineage>
        <taxon>Bacteria</taxon>
        <taxon>Pseudomonadati</taxon>
        <taxon>Pseudomonadota</taxon>
        <taxon>Gammaproteobacteria</taxon>
        <taxon>Chromatiales</taxon>
        <taxon>Sedimenticolaceae</taxon>
        <taxon>Sedimenticola</taxon>
    </lineage>
</organism>
<dbReference type="SUPFAM" id="SSF81891">
    <property type="entry name" value="Poly A polymerase C-terminal region-like"/>
    <property type="match status" value="1"/>
</dbReference>
<evidence type="ECO:0000256" key="2">
    <source>
        <dbReference type="ARBA" id="ARBA00022596"/>
    </source>
</evidence>
<dbReference type="OrthoDB" id="9805698at2"/>
<keyword evidence="8" id="KW-0692">RNA repair</keyword>
<proteinExistence type="inferred from homology"/>
<accession>A0A0F7K3M1</accession>
<dbReference type="GO" id="GO:0008663">
    <property type="term" value="F:2',3'-cyclic-nucleotide 2'-phosphodiesterase activity"/>
    <property type="evidence" value="ECO:0007669"/>
    <property type="project" value="UniProtKB-EC"/>
</dbReference>
<dbReference type="PANTHER" id="PTHR47545:SF1">
    <property type="entry name" value="MULTIFUNCTIONAL CCA PROTEIN"/>
    <property type="match status" value="1"/>
</dbReference>
<dbReference type="InterPro" id="IPR012006">
    <property type="entry name" value="CCA_bact"/>
</dbReference>
<dbReference type="PANTHER" id="PTHR47545">
    <property type="entry name" value="MULTIFUNCTIONAL CCA PROTEIN"/>
    <property type="match status" value="1"/>
</dbReference>
<sequence length="413" mass="46922">MDDSNSFSSHTYLVGGAVRDQLLGLPISDRDWLVTGVTAEQLAARGFHQVGRDFPVFLHPRSKEEYALPRGDIHGKTEQEQVCDDLMQRDLTINAIARAPDGHYIDPLNGQQDLQARRLRHTPTFRQDPIRVLRLARLAARLHPLGFRVAQQTRQLVAQMIRQGELDQLVPERVWAEILRALQDRDPVVFFQTLHELGALRVILPELDRLFGVPQPERHHPEIDTGLHCLMVLRQACALSTEPETRLAALLHDLGKGTTRPAEWPSHHGHEQRGAKLVEQLCDRLRIPNRFRDLSRRVAEFHTHSHRAFDLKPSTLLRTLLKIDGLRRPEQLEQFLIACEADARGRKGFEQQPYPQADWFRAARNAAAAVDTGALAASATDPQVIPELIFQARSRAIGQARKEWQTQQEGVIK</sequence>
<evidence type="ECO:0000313" key="15">
    <source>
        <dbReference type="EMBL" id="AKH21528.1"/>
    </source>
</evidence>
<dbReference type="Pfam" id="PF01743">
    <property type="entry name" value="PolyA_pol"/>
    <property type="match status" value="1"/>
</dbReference>
<dbReference type="Gene3D" id="1.10.3090.10">
    <property type="entry name" value="cca-adding enzyme, domain 2"/>
    <property type="match status" value="1"/>
</dbReference>
<evidence type="ECO:0000256" key="12">
    <source>
        <dbReference type="ARBA" id="ARBA00022884"/>
    </source>
</evidence>
<evidence type="ECO:0000256" key="9">
    <source>
        <dbReference type="ARBA" id="ARBA00022801"/>
    </source>
</evidence>
<dbReference type="GO" id="GO:0005524">
    <property type="term" value="F:ATP binding"/>
    <property type="evidence" value="ECO:0007669"/>
    <property type="project" value="UniProtKB-KW"/>
</dbReference>
<keyword evidence="11" id="KW-0460">Magnesium</keyword>
<dbReference type="InterPro" id="IPR043519">
    <property type="entry name" value="NT_sf"/>
</dbReference>
<dbReference type="RefSeq" id="WP_046860453.1">
    <property type="nucleotide sequence ID" value="NZ_CP011412.1"/>
</dbReference>
<dbReference type="InterPro" id="IPR003607">
    <property type="entry name" value="HD/PDEase_dom"/>
</dbReference>
<dbReference type="KEGG" id="seds:AAY24_15515"/>
<keyword evidence="10" id="KW-0067">ATP-binding</keyword>
<evidence type="ECO:0000259" key="14">
    <source>
        <dbReference type="PROSITE" id="PS51831"/>
    </source>
</evidence>
<evidence type="ECO:0000256" key="10">
    <source>
        <dbReference type="ARBA" id="ARBA00022840"/>
    </source>
</evidence>
<dbReference type="PROSITE" id="PS51831">
    <property type="entry name" value="HD"/>
    <property type="match status" value="1"/>
</dbReference>
<dbReference type="PATRIC" id="fig|1543721.4.peg.3196"/>
<dbReference type="AlphaFoldDB" id="A0A0F7K3M1"/>
<comment type="similarity">
    <text evidence="13">Belongs to the tRNA nucleotidyltransferase/poly(A) polymerase family.</text>
</comment>
<keyword evidence="12 13" id="KW-0694">RNA-binding</keyword>
<dbReference type="GO" id="GO:0001680">
    <property type="term" value="P:tRNA 3'-terminal CCA addition"/>
    <property type="evidence" value="ECO:0007669"/>
    <property type="project" value="InterPro"/>
</dbReference>
<feature type="domain" description="HD" evidence="14">
    <location>
        <begin position="225"/>
        <end position="326"/>
    </location>
</feature>
<dbReference type="GO" id="GO:0046872">
    <property type="term" value="F:metal ion binding"/>
    <property type="evidence" value="ECO:0007669"/>
    <property type="project" value="UniProtKB-KW"/>
</dbReference>
<dbReference type="EC" id="2.7.7.72" evidence="15"/>
<dbReference type="Pfam" id="PF12627">
    <property type="entry name" value="PolyA_pol_RNAbd"/>
    <property type="match status" value="1"/>
</dbReference>
<keyword evidence="7" id="KW-0547">Nucleotide-binding</keyword>
<dbReference type="Proteomes" id="UP000034410">
    <property type="component" value="Chromosome"/>
</dbReference>
<dbReference type="InterPro" id="IPR002646">
    <property type="entry name" value="PolA_pol_head_dom"/>
</dbReference>
<dbReference type="PIRSF" id="PIRSF000813">
    <property type="entry name" value="CCA_bact"/>
    <property type="match status" value="1"/>
</dbReference>
<gene>
    <name evidence="15" type="primary">cca</name>
    <name evidence="15" type="ORF">AAY24_15515</name>
</gene>
<dbReference type="InterPro" id="IPR032828">
    <property type="entry name" value="PolyA_RNA-bd"/>
</dbReference>
<dbReference type="EMBL" id="CP011412">
    <property type="protein sequence ID" value="AKH21528.1"/>
    <property type="molecule type" value="Genomic_DNA"/>
</dbReference>
<evidence type="ECO:0000256" key="1">
    <source>
        <dbReference type="ARBA" id="ARBA00001946"/>
    </source>
</evidence>
<dbReference type="GO" id="GO:0042245">
    <property type="term" value="P:RNA repair"/>
    <property type="evidence" value="ECO:0007669"/>
    <property type="project" value="UniProtKB-KW"/>
</dbReference>
<keyword evidence="6" id="KW-0479">Metal-binding</keyword>
<evidence type="ECO:0000256" key="8">
    <source>
        <dbReference type="ARBA" id="ARBA00022800"/>
    </source>
</evidence>
<evidence type="ECO:0000256" key="13">
    <source>
        <dbReference type="RuleBase" id="RU003953"/>
    </source>
</evidence>
<dbReference type="InterPro" id="IPR050124">
    <property type="entry name" value="tRNA_CCA-adding_enzyme"/>
</dbReference>
<keyword evidence="9 15" id="KW-0378">Hydrolase</keyword>
<dbReference type="EC" id="3.1.4.16" evidence="15"/>
<dbReference type="Pfam" id="PF01966">
    <property type="entry name" value="HD"/>
    <property type="match status" value="1"/>
</dbReference>
<dbReference type="InterPro" id="IPR006674">
    <property type="entry name" value="HD_domain"/>
</dbReference>
<name>A0A0F7K3M1_9GAMM</name>
<keyword evidence="16" id="KW-1185">Reference proteome</keyword>
<evidence type="ECO:0000313" key="16">
    <source>
        <dbReference type="Proteomes" id="UP000034410"/>
    </source>
</evidence>
<comment type="cofactor">
    <cofactor evidence="1">
        <name>Mg(2+)</name>
        <dbReference type="ChEBI" id="CHEBI:18420"/>
    </cofactor>
</comment>
<evidence type="ECO:0000256" key="4">
    <source>
        <dbReference type="ARBA" id="ARBA00022694"/>
    </source>
</evidence>
<keyword evidence="2" id="KW-0533">Nickel</keyword>
<evidence type="ECO:0000256" key="6">
    <source>
        <dbReference type="ARBA" id="ARBA00022723"/>
    </source>
</evidence>
<reference evidence="15 16" key="1">
    <citation type="journal article" date="2015" name="Genome Announc.">
        <title>Complete Genome Sequence of Sedimenticola thiotaurini Strain SIP-G1, a Polyphosphate- and Polyhydroxyalkanoate-Accumulating Sulfur-Oxidizing Gammaproteobacterium Isolated from Salt Marsh Sediments.</title>
        <authorList>
            <person name="Flood B.E."/>
            <person name="Jones D.S."/>
            <person name="Bailey J.V."/>
        </authorList>
    </citation>
    <scope>NUCLEOTIDE SEQUENCE [LARGE SCALE GENOMIC DNA]</scope>
    <source>
        <strain evidence="15 16">SIP-G1</strain>
    </source>
</reference>
<dbReference type="SUPFAM" id="SSF81301">
    <property type="entry name" value="Nucleotidyltransferase"/>
    <property type="match status" value="1"/>
</dbReference>
<evidence type="ECO:0000256" key="3">
    <source>
        <dbReference type="ARBA" id="ARBA00022679"/>
    </source>
</evidence>
<evidence type="ECO:0000256" key="5">
    <source>
        <dbReference type="ARBA" id="ARBA00022695"/>
    </source>
</evidence>
<dbReference type="CDD" id="cd00077">
    <property type="entry name" value="HDc"/>
    <property type="match status" value="1"/>
</dbReference>
<keyword evidence="5 15" id="KW-0548">Nucleotidyltransferase</keyword>